<keyword evidence="1" id="KW-0805">Transcription regulation</keyword>
<protein>
    <submittedName>
        <fullName evidence="8">TetR/AcrR family transcriptional regulator C-terminal domain-containing protein</fullName>
    </submittedName>
</protein>
<keyword evidence="3" id="KW-0804">Transcription</keyword>
<feature type="domain" description="HTH tetR-type" evidence="7">
    <location>
        <begin position="118"/>
        <end position="178"/>
    </location>
</feature>
<dbReference type="PANTHER" id="PTHR30055:SF151">
    <property type="entry name" value="TRANSCRIPTIONAL REGULATORY PROTEIN"/>
    <property type="match status" value="1"/>
</dbReference>
<dbReference type="EMBL" id="CP115450">
    <property type="protein sequence ID" value="WBP91498.1"/>
    <property type="molecule type" value="Genomic_DNA"/>
</dbReference>
<reference evidence="9" key="1">
    <citation type="submission" date="2022-12" db="EMBL/GenBank/DDBJ databases">
        <authorList>
            <person name="Mo P."/>
        </authorList>
    </citation>
    <scope>NUCLEOTIDE SEQUENCE [LARGE SCALE GENOMIC DNA]</scope>
    <source>
        <strain evidence="9">HUAS 3-15</strain>
    </source>
</reference>
<dbReference type="InterPro" id="IPR036390">
    <property type="entry name" value="WH_DNA-bd_sf"/>
</dbReference>
<dbReference type="CDD" id="cd07377">
    <property type="entry name" value="WHTH_GntR"/>
    <property type="match status" value="1"/>
</dbReference>
<dbReference type="SMART" id="SM00345">
    <property type="entry name" value="HTH_GNTR"/>
    <property type="match status" value="1"/>
</dbReference>
<dbReference type="InterPro" id="IPR050109">
    <property type="entry name" value="HTH-type_TetR-like_transc_reg"/>
</dbReference>
<keyword evidence="2 4" id="KW-0238">DNA-binding</keyword>
<keyword evidence="9" id="KW-1185">Reference proteome</keyword>
<gene>
    <name evidence="8" type="ORF">O1G21_07845</name>
</gene>
<dbReference type="PROSITE" id="PS50949">
    <property type="entry name" value="HTH_GNTR"/>
    <property type="match status" value="1"/>
</dbReference>
<evidence type="ECO:0000313" key="9">
    <source>
        <dbReference type="Proteomes" id="UP001212821"/>
    </source>
</evidence>
<dbReference type="SUPFAM" id="SSF48498">
    <property type="entry name" value="Tetracyclin repressor-like, C-terminal domain"/>
    <property type="match status" value="1"/>
</dbReference>
<evidence type="ECO:0000259" key="6">
    <source>
        <dbReference type="PROSITE" id="PS50949"/>
    </source>
</evidence>
<feature type="domain" description="HTH gntR-type" evidence="6">
    <location>
        <begin position="4"/>
        <end position="72"/>
    </location>
</feature>
<evidence type="ECO:0000256" key="3">
    <source>
        <dbReference type="ARBA" id="ARBA00023163"/>
    </source>
</evidence>
<dbReference type="Gene3D" id="1.10.10.60">
    <property type="entry name" value="Homeodomain-like"/>
    <property type="match status" value="1"/>
</dbReference>
<sequence length="342" mass="36273">MESGTPSERIAAELRRRIAAGELKPGARVPSTRRIMQEWGVAMATATKVLNRLREEGLVRAVPGVGTVVAARPGASPRPAAGGATAATGAAAAGRDAGRDAERASGAAVRRGKGGERELGRERIVAVAVRVADTEGLAALSMRRVATELGVATMSLYRHVPGKDELLRLMVDQVFGEQPFPGAPAPHWRAGLEEVSRLQWRIYRSHPWLASTMSFTRPVLAPDAALHTERAMAALAGLGLSGEEMAQAAVSLAAFTCGLAVHFEREAQAEQDSGVSADEWMDGLIAEDHDLLMADPERFPMFDALNRGPEIDLSLDALFEFGLARMLDGLGALIEARGTGDA</sequence>
<dbReference type="PROSITE" id="PS50977">
    <property type="entry name" value="HTH_TETR_2"/>
    <property type="match status" value="1"/>
</dbReference>
<feature type="compositionally biased region" description="Low complexity" evidence="5">
    <location>
        <begin position="73"/>
        <end position="95"/>
    </location>
</feature>
<dbReference type="SUPFAM" id="SSF46689">
    <property type="entry name" value="Homeodomain-like"/>
    <property type="match status" value="1"/>
</dbReference>
<dbReference type="Gene3D" id="1.10.357.10">
    <property type="entry name" value="Tetracycline Repressor, domain 2"/>
    <property type="match status" value="1"/>
</dbReference>
<dbReference type="Gene3D" id="1.10.10.10">
    <property type="entry name" value="Winged helix-like DNA-binding domain superfamily/Winged helix DNA-binding domain"/>
    <property type="match status" value="1"/>
</dbReference>
<dbReference type="Pfam" id="PF02909">
    <property type="entry name" value="TetR_C_1"/>
    <property type="match status" value="1"/>
</dbReference>
<evidence type="ECO:0000256" key="4">
    <source>
        <dbReference type="PROSITE-ProRule" id="PRU00335"/>
    </source>
</evidence>
<dbReference type="InterPro" id="IPR036388">
    <property type="entry name" value="WH-like_DNA-bd_sf"/>
</dbReference>
<dbReference type="InterPro" id="IPR009057">
    <property type="entry name" value="Homeodomain-like_sf"/>
</dbReference>
<feature type="DNA-binding region" description="H-T-H motif" evidence="4">
    <location>
        <begin position="141"/>
        <end position="160"/>
    </location>
</feature>
<dbReference type="SUPFAM" id="SSF46785">
    <property type="entry name" value="Winged helix' DNA-binding domain"/>
    <property type="match status" value="1"/>
</dbReference>
<accession>A0ABY7QFI8</accession>
<dbReference type="InterPro" id="IPR001647">
    <property type="entry name" value="HTH_TetR"/>
</dbReference>
<dbReference type="InterPro" id="IPR004111">
    <property type="entry name" value="Repressor_TetR_C"/>
</dbReference>
<dbReference type="Proteomes" id="UP001212821">
    <property type="component" value="Chromosome"/>
</dbReference>
<evidence type="ECO:0000256" key="2">
    <source>
        <dbReference type="ARBA" id="ARBA00023125"/>
    </source>
</evidence>
<dbReference type="Pfam" id="PF00440">
    <property type="entry name" value="TetR_N"/>
    <property type="match status" value="1"/>
</dbReference>
<name>A0ABY7QFI8_9ACTN</name>
<evidence type="ECO:0000256" key="1">
    <source>
        <dbReference type="ARBA" id="ARBA00023015"/>
    </source>
</evidence>
<evidence type="ECO:0000259" key="7">
    <source>
        <dbReference type="PROSITE" id="PS50977"/>
    </source>
</evidence>
<feature type="region of interest" description="Disordered" evidence="5">
    <location>
        <begin position="73"/>
        <end position="115"/>
    </location>
</feature>
<dbReference type="InterPro" id="IPR000524">
    <property type="entry name" value="Tscrpt_reg_HTH_GntR"/>
</dbReference>
<proteinExistence type="predicted"/>
<dbReference type="PANTHER" id="PTHR30055">
    <property type="entry name" value="HTH-TYPE TRANSCRIPTIONAL REGULATOR RUTR"/>
    <property type="match status" value="1"/>
</dbReference>
<dbReference type="Pfam" id="PF00392">
    <property type="entry name" value="GntR"/>
    <property type="match status" value="1"/>
</dbReference>
<evidence type="ECO:0000313" key="8">
    <source>
        <dbReference type="EMBL" id="WBP91498.1"/>
    </source>
</evidence>
<dbReference type="InterPro" id="IPR036271">
    <property type="entry name" value="Tet_transcr_reg_TetR-rel_C_sf"/>
</dbReference>
<evidence type="ECO:0000256" key="5">
    <source>
        <dbReference type="SAM" id="MobiDB-lite"/>
    </source>
</evidence>
<organism evidence="8 9">
    <name type="scientific">Kitasatospora cathayae</name>
    <dbReference type="NCBI Taxonomy" id="3004092"/>
    <lineage>
        <taxon>Bacteria</taxon>
        <taxon>Bacillati</taxon>
        <taxon>Actinomycetota</taxon>
        <taxon>Actinomycetes</taxon>
        <taxon>Kitasatosporales</taxon>
        <taxon>Streptomycetaceae</taxon>
        <taxon>Kitasatospora</taxon>
    </lineage>
</organism>